<name>A0A411HH12_9GAMM</name>
<dbReference type="Proteomes" id="UP000291562">
    <property type="component" value="Chromosome"/>
</dbReference>
<keyword evidence="1" id="KW-0732">Signal</keyword>
<proteinExistence type="predicted"/>
<dbReference type="EMBL" id="CP035704">
    <property type="protein sequence ID" value="QBB69783.1"/>
    <property type="molecule type" value="Genomic_DNA"/>
</dbReference>
<evidence type="ECO:0000256" key="1">
    <source>
        <dbReference type="SAM" id="SignalP"/>
    </source>
</evidence>
<reference evidence="2 3" key="1">
    <citation type="submission" date="2019-01" db="EMBL/GenBank/DDBJ databases">
        <title>Pseudolysobacter antarctica gen. nov., sp. nov., isolated from Fildes Peninsula, Antarctica.</title>
        <authorList>
            <person name="Wei Z."/>
            <person name="Peng F."/>
        </authorList>
    </citation>
    <scope>NUCLEOTIDE SEQUENCE [LARGE SCALE GENOMIC DNA]</scope>
    <source>
        <strain evidence="2 3">AQ6-296</strain>
    </source>
</reference>
<dbReference type="KEGG" id="xbc:ELE36_04990"/>
<feature type="signal peptide" evidence="1">
    <location>
        <begin position="1"/>
        <end position="25"/>
    </location>
</feature>
<accession>A0A411HH12</accession>
<evidence type="ECO:0000313" key="3">
    <source>
        <dbReference type="Proteomes" id="UP000291562"/>
    </source>
</evidence>
<sequence length="165" mass="16555">MPVTKTAIARLGALLLVFAVAPAMAGTISVTSGNVAPSSTTCTLAQAIYAANLANNPTNATPAGATTISPLSNSATASTGNCSSAALGANTIDLANFAGQTLSYSTADNYWYGPNALPPVASDITIEGYGVTLQISGTKRLRFFFVGADAQTSATPGYNTPARAT</sequence>
<evidence type="ECO:0000313" key="2">
    <source>
        <dbReference type="EMBL" id="QBB69783.1"/>
    </source>
</evidence>
<evidence type="ECO:0008006" key="4">
    <source>
        <dbReference type="Google" id="ProtNLM"/>
    </source>
</evidence>
<feature type="chain" id="PRO_5019253646" description="Spore coat protein U domain-containing protein" evidence="1">
    <location>
        <begin position="26"/>
        <end position="165"/>
    </location>
</feature>
<organism evidence="2 3">
    <name type="scientific">Pseudolysobacter antarcticus</name>
    <dbReference type="NCBI Taxonomy" id="2511995"/>
    <lineage>
        <taxon>Bacteria</taxon>
        <taxon>Pseudomonadati</taxon>
        <taxon>Pseudomonadota</taxon>
        <taxon>Gammaproteobacteria</taxon>
        <taxon>Lysobacterales</taxon>
        <taxon>Rhodanobacteraceae</taxon>
        <taxon>Pseudolysobacter</taxon>
    </lineage>
</organism>
<protein>
    <recommendedName>
        <fullName evidence="4">Spore coat protein U domain-containing protein</fullName>
    </recommendedName>
</protein>
<gene>
    <name evidence="2" type="ORF">ELE36_04990</name>
</gene>
<dbReference type="AlphaFoldDB" id="A0A411HH12"/>
<dbReference type="OrthoDB" id="3403180at2"/>
<keyword evidence="3" id="KW-1185">Reference proteome</keyword>
<dbReference type="RefSeq" id="WP_129832043.1">
    <property type="nucleotide sequence ID" value="NZ_CP035704.1"/>
</dbReference>